<dbReference type="InterPro" id="IPR014025">
    <property type="entry name" value="Glutaredoxin_subgr"/>
</dbReference>
<dbReference type="PROSITE" id="PS00195">
    <property type="entry name" value="GLUTAREDOXIN_1"/>
    <property type="match status" value="1"/>
</dbReference>
<accession>A0A382SU32</accession>
<dbReference type="Pfam" id="PF00462">
    <property type="entry name" value="Glutaredoxin"/>
    <property type="match status" value="1"/>
</dbReference>
<feature type="domain" description="Glutaredoxin" evidence="3">
    <location>
        <begin position="3"/>
        <end position="63"/>
    </location>
</feature>
<organism evidence="4">
    <name type="scientific">marine metagenome</name>
    <dbReference type="NCBI Taxonomy" id="408172"/>
    <lineage>
        <taxon>unclassified sequences</taxon>
        <taxon>metagenomes</taxon>
        <taxon>ecological metagenomes</taxon>
    </lineage>
</organism>
<keyword evidence="1" id="KW-1015">Disulfide bond</keyword>
<dbReference type="GO" id="GO:0034599">
    <property type="term" value="P:cellular response to oxidative stress"/>
    <property type="evidence" value="ECO:0007669"/>
    <property type="project" value="TreeGrafter"/>
</dbReference>
<gene>
    <name evidence="4" type="ORF">METZ01_LOCUS365936</name>
</gene>
<evidence type="ECO:0000256" key="1">
    <source>
        <dbReference type="ARBA" id="ARBA00023157"/>
    </source>
</evidence>
<proteinExistence type="predicted"/>
<dbReference type="InterPro" id="IPR036249">
    <property type="entry name" value="Thioredoxin-like_sf"/>
</dbReference>
<dbReference type="Gene3D" id="3.40.30.10">
    <property type="entry name" value="Glutaredoxin"/>
    <property type="match status" value="1"/>
</dbReference>
<name>A0A382SU32_9ZZZZ</name>
<protein>
    <recommendedName>
        <fullName evidence="3">Glutaredoxin domain-containing protein</fullName>
    </recommendedName>
</protein>
<evidence type="ECO:0000259" key="3">
    <source>
        <dbReference type="Pfam" id="PF00462"/>
    </source>
</evidence>
<dbReference type="GO" id="GO:0015038">
    <property type="term" value="F:glutathione disulfide oxidoreductase activity"/>
    <property type="evidence" value="ECO:0007669"/>
    <property type="project" value="TreeGrafter"/>
</dbReference>
<keyword evidence="2" id="KW-0676">Redox-active center</keyword>
<dbReference type="PANTHER" id="PTHR45694:SF18">
    <property type="entry name" value="GLUTAREDOXIN-1-RELATED"/>
    <property type="match status" value="1"/>
</dbReference>
<evidence type="ECO:0000313" key="4">
    <source>
        <dbReference type="EMBL" id="SVD13082.1"/>
    </source>
</evidence>
<dbReference type="GO" id="GO:0005737">
    <property type="term" value="C:cytoplasm"/>
    <property type="evidence" value="ECO:0007669"/>
    <property type="project" value="TreeGrafter"/>
</dbReference>
<evidence type="ECO:0000256" key="2">
    <source>
        <dbReference type="ARBA" id="ARBA00023284"/>
    </source>
</evidence>
<dbReference type="PANTHER" id="PTHR45694">
    <property type="entry name" value="GLUTAREDOXIN 2"/>
    <property type="match status" value="1"/>
</dbReference>
<dbReference type="SUPFAM" id="SSF52833">
    <property type="entry name" value="Thioredoxin-like"/>
    <property type="match status" value="1"/>
</dbReference>
<dbReference type="EMBL" id="UINC01131400">
    <property type="protein sequence ID" value="SVD13082.1"/>
    <property type="molecule type" value="Genomic_DNA"/>
</dbReference>
<dbReference type="AlphaFoldDB" id="A0A382SU32"/>
<dbReference type="InterPro" id="IPR002109">
    <property type="entry name" value="Glutaredoxin"/>
</dbReference>
<dbReference type="PRINTS" id="PR00160">
    <property type="entry name" value="GLUTAREDOXIN"/>
</dbReference>
<sequence length="87" mass="9930">MAIIVYSKPACVYCEKAKALLTRLGYEYTVKVVSKDLSLEELFKELGKQVRTIPQIVIDSKHIGGYNELVEYFINKGKINFKGEKID</sequence>
<reference evidence="4" key="1">
    <citation type="submission" date="2018-05" db="EMBL/GenBank/DDBJ databases">
        <authorList>
            <person name="Lanie J.A."/>
            <person name="Ng W.-L."/>
            <person name="Kazmierczak K.M."/>
            <person name="Andrzejewski T.M."/>
            <person name="Davidsen T.M."/>
            <person name="Wayne K.J."/>
            <person name="Tettelin H."/>
            <person name="Glass J.I."/>
            <person name="Rusch D."/>
            <person name="Podicherti R."/>
            <person name="Tsui H.-C.T."/>
            <person name="Winkler M.E."/>
        </authorList>
    </citation>
    <scope>NUCLEOTIDE SEQUENCE</scope>
</reference>
<dbReference type="PROSITE" id="PS51354">
    <property type="entry name" value="GLUTAREDOXIN_2"/>
    <property type="match status" value="1"/>
</dbReference>
<dbReference type="InterPro" id="IPR011767">
    <property type="entry name" value="GLR_AS"/>
</dbReference>